<proteinExistence type="predicted"/>
<gene>
    <name evidence="1" type="ORF">K0B96_16395</name>
</gene>
<dbReference type="Proteomes" id="UP000825051">
    <property type="component" value="Chromosome"/>
</dbReference>
<dbReference type="AlphaFoldDB" id="A0A8F9XG77"/>
<evidence type="ECO:0000313" key="2">
    <source>
        <dbReference type="Proteomes" id="UP000825051"/>
    </source>
</evidence>
<sequence>MRRHLQVYGCLAAWLFATGCQWDLMQVIAWGRMFTGYAQTMSLTAATQETFSGEMCSLCKVVQKGKEQQEKNTPPTTELGKAKLLDTLLPSATVMPMAPTRRPLGVVLAPPGLVGRGRMPPPLPPPRAVA</sequence>
<accession>A0A8F9XG77</accession>
<name>A0A8F9XG77_9BACT</name>
<protein>
    <submittedName>
        <fullName evidence="1">Uncharacterized protein</fullName>
    </submittedName>
</protein>
<dbReference type="PROSITE" id="PS51257">
    <property type="entry name" value="PROKAR_LIPOPROTEIN"/>
    <property type="match status" value="1"/>
</dbReference>
<dbReference type="KEGG" id="ole:K0B96_16395"/>
<dbReference type="EMBL" id="CP080507">
    <property type="protein sequence ID" value="QYM78862.1"/>
    <property type="molecule type" value="Genomic_DNA"/>
</dbReference>
<dbReference type="RefSeq" id="WP_220161969.1">
    <property type="nucleotide sequence ID" value="NZ_CP080507.1"/>
</dbReference>
<keyword evidence="2" id="KW-1185">Reference proteome</keyword>
<organism evidence="1 2">
    <name type="scientific">Horticoccus luteus</name>
    <dbReference type="NCBI Taxonomy" id="2862869"/>
    <lineage>
        <taxon>Bacteria</taxon>
        <taxon>Pseudomonadati</taxon>
        <taxon>Verrucomicrobiota</taxon>
        <taxon>Opitutia</taxon>
        <taxon>Opitutales</taxon>
        <taxon>Opitutaceae</taxon>
        <taxon>Horticoccus</taxon>
    </lineage>
</organism>
<reference evidence="1" key="1">
    <citation type="submission" date="2021-08" db="EMBL/GenBank/DDBJ databases">
        <title>Genome of a novel bacterium of the phylum Verrucomicrobia, Oleiharenicola sp. KSB-15.</title>
        <authorList>
            <person name="Chung J.-H."/>
            <person name="Ahn J.-H."/>
            <person name="Yoon Y."/>
            <person name="Kim D.-Y."/>
            <person name="An S.-H."/>
            <person name="Park I."/>
            <person name="Yeon J."/>
        </authorList>
    </citation>
    <scope>NUCLEOTIDE SEQUENCE</scope>
    <source>
        <strain evidence="1">KSB-15</strain>
    </source>
</reference>
<evidence type="ECO:0000313" key="1">
    <source>
        <dbReference type="EMBL" id="QYM78862.1"/>
    </source>
</evidence>